<organism evidence="4 5">
    <name type="scientific">Halonotius aquaticus</name>
    <dbReference type="NCBI Taxonomy" id="2216978"/>
    <lineage>
        <taxon>Archaea</taxon>
        <taxon>Methanobacteriati</taxon>
        <taxon>Methanobacteriota</taxon>
        <taxon>Stenosarchaea group</taxon>
        <taxon>Halobacteria</taxon>
        <taxon>Halobacteriales</taxon>
        <taxon>Haloferacaceae</taxon>
        <taxon>Halonotius</taxon>
    </lineage>
</organism>
<dbReference type="Pfam" id="PF03975">
    <property type="entry name" value="CheD"/>
    <property type="match status" value="1"/>
</dbReference>
<dbReference type="HAMAP" id="MF_01440">
    <property type="entry name" value="CheD"/>
    <property type="match status" value="1"/>
</dbReference>
<dbReference type="PANTHER" id="PTHR35147:SF1">
    <property type="entry name" value="CHEMORECEPTOR GLUTAMINE DEAMIDASE CHED-RELATED"/>
    <property type="match status" value="1"/>
</dbReference>
<comment type="catalytic activity">
    <reaction evidence="3">
        <text>L-glutaminyl-[protein] + H2O = L-glutamyl-[protein] + NH4(+)</text>
        <dbReference type="Rhea" id="RHEA:16441"/>
        <dbReference type="Rhea" id="RHEA-COMP:10207"/>
        <dbReference type="Rhea" id="RHEA-COMP:10208"/>
        <dbReference type="ChEBI" id="CHEBI:15377"/>
        <dbReference type="ChEBI" id="CHEBI:28938"/>
        <dbReference type="ChEBI" id="CHEBI:29973"/>
        <dbReference type="ChEBI" id="CHEBI:30011"/>
        <dbReference type="EC" id="3.5.1.44"/>
    </reaction>
</comment>
<dbReference type="SUPFAM" id="SSF64438">
    <property type="entry name" value="CNF1/YfiH-like putative cysteine hydrolases"/>
    <property type="match status" value="1"/>
</dbReference>
<evidence type="ECO:0000313" key="5">
    <source>
        <dbReference type="Proteomes" id="UP000276588"/>
    </source>
</evidence>
<evidence type="ECO:0000256" key="2">
    <source>
        <dbReference type="ARBA" id="ARBA00022801"/>
    </source>
</evidence>
<dbReference type="EMBL" id="QKNY01000005">
    <property type="protein sequence ID" value="RJX44176.1"/>
    <property type="molecule type" value="Genomic_DNA"/>
</dbReference>
<evidence type="ECO:0000256" key="3">
    <source>
        <dbReference type="HAMAP-Rule" id="MF_01440"/>
    </source>
</evidence>
<dbReference type="Gene3D" id="3.30.1330.200">
    <property type="match status" value="1"/>
</dbReference>
<dbReference type="Proteomes" id="UP000276588">
    <property type="component" value="Unassembled WGS sequence"/>
</dbReference>
<sequence>MHQRNEAPDAAAATQPPRRHVSIGEYAVTETGCELATYGLGSCLGVVLSDAQAGVGGLAHIKRPRATEQQATPDAVFADTGIEVLYREVQSAGATRRHTVAKLAGGIDMRNDSAAVGRGIGDRNIEQAIATLSTLDITVAAMDVGGEVVRSVYLDGATGAVTIETTCGDRYRL</sequence>
<dbReference type="GO" id="GO:0006935">
    <property type="term" value="P:chemotaxis"/>
    <property type="evidence" value="ECO:0007669"/>
    <property type="project" value="UniProtKB-UniRule"/>
</dbReference>
<keyword evidence="2 3" id="KW-0378">Hydrolase</keyword>
<comment type="similarity">
    <text evidence="3">Belongs to the CheD family.</text>
</comment>
<name>A0A3A6PUJ1_9EURY</name>
<dbReference type="GO" id="GO:0050568">
    <property type="term" value="F:protein-glutamine glutaminase activity"/>
    <property type="evidence" value="ECO:0007669"/>
    <property type="project" value="UniProtKB-UniRule"/>
</dbReference>
<proteinExistence type="inferred from homology"/>
<keyword evidence="5" id="KW-1185">Reference proteome</keyword>
<reference evidence="4 5" key="1">
    <citation type="submission" date="2018-06" db="EMBL/GenBank/DDBJ databases">
        <title>Halonotius sp. F13-13 a new haloarchaeeon isolated from a solar saltern from Isla Cristina, Huelva, Spain.</title>
        <authorList>
            <person name="Duran-Viseras A."/>
            <person name="Sanchez-Porro C."/>
            <person name="Ventosa A."/>
        </authorList>
    </citation>
    <scope>NUCLEOTIDE SEQUENCE [LARGE SCALE GENOMIC DNA]</scope>
    <source>
        <strain evidence="4 5">F13-13</strain>
    </source>
</reference>
<evidence type="ECO:0000313" key="4">
    <source>
        <dbReference type="EMBL" id="RJX44176.1"/>
    </source>
</evidence>
<dbReference type="AlphaFoldDB" id="A0A3A6PUJ1"/>
<evidence type="ECO:0000256" key="1">
    <source>
        <dbReference type="ARBA" id="ARBA00022500"/>
    </source>
</evidence>
<comment type="caution">
    <text evidence="4">The sequence shown here is derived from an EMBL/GenBank/DDBJ whole genome shotgun (WGS) entry which is preliminary data.</text>
</comment>
<accession>A0A3A6PUJ1</accession>
<gene>
    <name evidence="3" type="primary">cheD</name>
    <name evidence="4" type="ORF">DM826_03630</name>
</gene>
<dbReference type="InterPro" id="IPR011324">
    <property type="entry name" value="Cytotoxic_necrot_fac-like_cat"/>
</dbReference>
<comment type="function">
    <text evidence="3">Probably deamidates glutamine residues to glutamate on methyl-accepting chemotaxis receptors (MCPs), playing an important role in chemotaxis.</text>
</comment>
<dbReference type="InterPro" id="IPR005659">
    <property type="entry name" value="Chemorcpt_Glu_NH3ase_CheD"/>
</dbReference>
<dbReference type="InterPro" id="IPR038592">
    <property type="entry name" value="CheD-like_sf"/>
</dbReference>
<protein>
    <recommendedName>
        <fullName evidence="3">Probable chemoreceptor glutamine deamidase CheD</fullName>
        <ecNumber evidence="3">3.5.1.44</ecNumber>
    </recommendedName>
</protein>
<keyword evidence="1 3" id="KW-0145">Chemotaxis</keyword>
<dbReference type="OrthoDB" id="10499at2157"/>
<dbReference type="PANTHER" id="PTHR35147">
    <property type="entry name" value="CHEMORECEPTOR GLUTAMINE DEAMIDASE CHED-RELATED"/>
    <property type="match status" value="1"/>
</dbReference>
<dbReference type="EC" id="3.5.1.44" evidence="3"/>
<dbReference type="CDD" id="cd16352">
    <property type="entry name" value="CheD"/>
    <property type="match status" value="1"/>
</dbReference>
<dbReference type="RefSeq" id="WP_120101574.1">
    <property type="nucleotide sequence ID" value="NZ_QKNY01000005.1"/>
</dbReference>